<dbReference type="GO" id="GO:0016829">
    <property type="term" value="F:lyase activity"/>
    <property type="evidence" value="ECO:0007669"/>
    <property type="project" value="UniProtKB-KW"/>
</dbReference>
<evidence type="ECO:0000313" key="6">
    <source>
        <dbReference type="Proteomes" id="UP000190961"/>
    </source>
</evidence>
<dbReference type="Pfam" id="PF14200">
    <property type="entry name" value="RicinB_lectin_2"/>
    <property type="match status" value="2"/>
</dbReference>
<sequence length="914" mass="98499">MKKTIRRLVMLLLLVDTCIATAQTFIHPGGLHTQADLDRMKAQVAAGAHPWIDDWNLLLTDPQAQNTYTANARANMGGSRQQASRDAHAAYLNTIRWYISGNTSYADCAVRICNAWSSTVNQVPTGTDIPGLSGIPIFEFAMVGEILRMYPGWASADFTRFKNMMINYFYPVCNDFLLNHNGSCISNYWSNWDICNIGAILTIGILCDDRAKYNQAVTYYQTGAGMGSIMNAVPTIHPGNLGQWQESGRDQEHAQLAVGMMASICEVAWHQGLDLYSYSNNRLLAGAEYIAQTNLWKYVPYTYYTNCQNANQSWISINGRGRLDDRPVWELIYNHYVVRKGLSAPNTKAMAQLMRPEHGSADHFGYGTLTFTQNASASPYPPSPVPPIPTGLTATAGSGRIALKWTPSIGATAQGYSVLRSTSSGGPYTSIASWTANTTAQYIDASVTNGTTYYYVVAAINQAGTSGNSAQVSAIPIAPGALPAGWSRQDIGPVGVAGSASYANVSNGTFIVSGSGGGIGGTSDSFGYTYRSITGDFTITARLSDVTGTLNKTGIMIRETLDPAAKTLIMKLGDAGWRQAGFGSRSSSGNGMTWLRGNDYTWLPAWFRLQRSGNTFTAYESSDGVTWFTVGASTVSMTNTCYTGLAACSGSTTALDNSTFDNVTIVTAIPQPIPNGIYRIIARNSGKSMDVASNSTANGANVQQWSYNGGNNQQWTLTYLGNNQYQIIGVGSGKSLDIASNSTADGANVQIWPYSGGNNQRFTITTTSGGYFRITPVHSGKALEIAGNSSADGGNVQQWTYSGGNNQQWQFVAAITTARIESSSEASVEIDEQFPEQVVIYPNPAGDQLTVQLGEYFDQDATIILQDSNGRTLYEDVVKGTQHVISLNKIPSGIYFVNVSNGNGKKAVRKLMKN</sequence>
<keyword evidence="2" id="KW-0456">Lyase</keyword>
<dbReference type="InterPro" id="IPR008929">
    <property type="entry name" value="Chondroitin_lyas"/>
</dbReference>
<dbReference type="InterPro" id="IPR003961">
    <property type="entry name" value="FN3_dom"/>
</dbReference>
<dbReference type="STRING" id="688867.SAMN05660236_1421"/>
<evidence type="ECO:0000256" key="2">
    <source>
        <dbReference type="ARBA" id="ARBA00023239"/>
    </source>
</evidence>
<dbReference type="CDD" id="cd00063">
    <property type="entry name" value="FN3"/>
    <property type="match status" value="1"/>
</dbReference>
<keyword evidence="6" id="KW-1185">Reference proteome</keyword>
<dbReference type="Proteomes" id="UP000190961">
    <property type="component" value="Unassembled WGS sequence"/>
</dbReference>
<dbReference type="InterPro" id="IPR008397">
    <property type="entry name" value="Alginate_lyase_dom"/>
</dbReference>
<evidence type="ECO:0000256" key="3">
    <source>
        <dbReference type="SAM" id="SignalP"/>
    </source>
</evidence>
<evidence type="ECO:0000256" key="1">
    <source>
        <dbReference type="ARBA" id="ARBA00022729"/>
    </source>
</evidence>
<dbReference type="GO" id="GO:0042597">
    <property type="term" value="C:periplasmic space"/>
    <property type="evidence" value="ECO:0007669"/>
    <property type="project" value="InterPro"/>
</dbReference>
<dbReference type="NCBIfam" id="TIGR04183">
    <property type="entry name" value="Por_Secre_tail"/>
    <property type="match status" value="1"/>
</dbReference>
<feature type="domain" description="Fibronectin type-III" evidence="4">
    <location>
        <begin position="383"/>
        <end position="480"/>
    </location>
</feature>
<dbReference type="Gene3D" id="2.60.40.10">
    <property type="entry name" value="Immunoglobulins"/>
    <property type="match status" value="1"/>
</dbReference>
<dbReference type="InterPro" id="IPR036116">
    <property type="entry name" value="FN3_sf"/>
</dbReference>
<dbReference type="Pfam" id="PF05426">
    <property type="entry name" value="Alginate_lyase"/>
    <property type="match status" value="1"/>
</dbReference>
<dbReference type="InterPro" id="IPR035992">
    <property type="entry name" value="Ricin_B-like_lectins"/>
</dbReference>
<dbReference type="Pfam" id="PF18962">
    <property type="entry name" value="Por_Secre_tail"/>
    <property type="match status" value="1"/>
</dbReference>
<organism evidence="5 6">
    <name type="scientific">Ohtaekwangia koreensis</name>
    <dbReference type="NCBI Taxonomy" id="688867"/>
    <lineage>
        <taxon>Bacteria</taxon>
        <taxon>Pseudomonadati</taxon>
        <taxon>Bacteroidota</taxon>
        <taxon>Cytophagia</taxon>
        <taxon>Cytophagales</taxon>
        <taxon>Fulvivirgaceae</taxon>
        <taxon>Ohtaekwangia</taxon>
    </lineage>
</organism>
<dbReference type="AlphaFoldDB" id="A0A1T5JSH7"/>
<dbReference type="SUPFAM" id="SSF50370">
    <property type="entry name" value="Ricin B-like lectins"/>
    <property type="match status" value="1"/>
</dbReference>
<proteinExistence type="predicted"/>
<evidence type="ECO:0000313" key="5">
    <source>
        <dbReference type="EMBL" id="SKC54198.1"/>
    </source>
</evidence>
<reference evidence="5 6" key="1">
    <citation type="submission" date="2017-02" db="EMBL/GenBank/DDBJ databases">
        <authorList>
            <person name="Peterson S.W."/>
        </authorList>
    </citation>
    <scope>NUCLEOTIDE SEQUENCE [LARGE SCALE GENOMIC DNA]</scope>
    <source>
        <strain evidence="5 6">DSM 25262</strain>
    </source>
</reference>
<dbReference type="Gene3D" id="2.60.120.200">
    <property type="match status" value="1"/>
</dbReference>
<name>A0A1T5JSH7_9BACT</name>
<feature type="signal peptide" evidence="3">
    <location>
        <begin position="1"/>
        <end position="22"/>
    </location>
</feature>
<dbReference type="OrthoDB" id="898870at2"/>
<evidence type="ECO:0000259" key="4">
    <source>
        <dbReference type="PROSITE" id="PS50853"/>
    </source>
</evidence>
<dbReference type="PROSITE" id="PS50231">
    <property type="entry name" value="RICIN_B_LECTIN"/>
    <property type="match status" value="1"/>
</dbReference>
<accession>A0A1T5JSH7</accession>
<gene>
    <name evidence="5" type="ORF">SAMN05660236_1421</name>
</gene>
<dbReference type="RefSeq" id="WP_079685961.1">
    <property type="nucleotide sequence ID" value="NZ_FUZU01000001.1"/>
</dbReference>
<dbReference type="InterPro" id="IPR026444">
    <property type="entry name" value="Secre_tail"/>
</dbReference>
<feature type="chain" id="PRO_5012617440" evidence="3">
    <location>
        <begin position="23"/>
        <end position="914"/>
    </location>
</feature>
<dbReference type="PROSITE" id="PS50853">
    <property type="entry name" value="FN3"/>
    <property type="match status" value="1"/>
</dbReference>
<dbReference type="InterPro" id="IPR000772">
    <property type="entry name" value="Ricin_B_lectin"/>
</dbReference>
<dbReference type="SMART" id="SM00060">
    <property type="entry name" value="FN3"/>
    <property type="match status" value="1"/>
</dbReference>
<dbReference type="SUPFAM" id="SSF48230">
    <property type="entry name" value="Chondroitin AC/alginate lyase"/>
    <property type="match status" value="1"/>
</dbReference>
<dbReference type="EMBL" id="FUZU01000001">
    <property type="protein sequence ID" value="SKC54198.1"/>
    <property type="molecule type" value="Genomic_DNA"/>
</dbReference>
<protein>
    <submittedName>
        <fullName evidence="5">Por secretion system C-terminal sorting domain-containing protein</fullName>
    </submittedName>
</protein>
<dbReference type="SUPFAM" id="SSF49265">
    <property type="entry name" value="Fibronectin type III"/>
    <property type="match status" value="1"/>
</dbReference>
<dbReference type="CDD" id="cd00161">
    <property type="entry name" value="beta-trefoil_Ricin-like"/>
    <property type="match status" value="1"/>
</dbReference>
<dbReference type="Gene3D" id="1.50.10.100">
    <property type="entry name" value="Chondroitin AC/alginate lyase"/>
    <property type="match status" value="1"/>
</dbReference>
<keyword evidence="1 3" id="KW-0732">Signal</keyword>
<dbReference type="Gene3D" id="2.80.10.50">
    <property type="match status" value="2"/>
</dbReference>
<dbReference type="InterPro" id="IPR013783">
    <property type="entry name" value="Ig-like_fold"/>
</dbReference>
<dbReference type="SMART" id="SM00458">
    <property type="entry name" value="RICIN"/>
    <property type="match status" value="1"/>
</dbReference>